<keyword evidence="3" id="KW-1185">Reference proteome</keyword>
<organism evidence="2 3">
    <name type="scientific">Phrynocephalus forsythii</name>
    <dbReference type="NCBI Taxonomy" id="171643"/>
    <lineage>
        <taxon>Eukaryota</taxon>
        <taxon>Metazoa</taxon>
        <taxon>Chordata</taxon>
        <taxon>Craniata</taxon>
        <taxon>Vertebrata</taxon>
        <taxon>Euteleostomi</taxon>
        <taxon>Lepidosauria</taxon>
        <taxon>Squamata</taxon>
        <taxon>Bifurcata</taxon>
        <taxon>Unidentata</taxon>
        <taxon>Episquamata</taxon>
        <taxon>Toxicofera</taxon>
        <taxon>Iguania</taxon>
        <taxon>Acrodonta</taxon>
        <taxon>Agamidae</taxon>
        <taxon>Agaminae</taxon>
        <taxon>Phrynocephalus</taxon>
    </lineage>
</organism>
<dbReference type="AlphaFoldDB" id="A0A9Q0XN65"/>
<feature type="region of interest" description="Disordered" evidence="1">
    <location>
        <begin position="73"/>
        <end position="124"/>
    </location>
</feature>
<evidence type="ECO:0000256" key="1">
    <source>
        <dbReference type="SAM" id="MobiDB-lite"/>
    </source>
</evidence>
<comment type="caution">
    <text evidence="2">The sequence shown here is derived from an EMBL/GenBank/DDBJ whole genome shotgun (WGS) entry which is preliminary data.</text>
</comment>
<proteinExistence type="predicted"/>
<feature type="compositionally biased region" description="Low complexity" evidence="1">
    <location>
        <begin position="80"/>
        <end position="92"/>
    </location>
</feature>
<protein>
    <submittedName>
        <fullName evidence="2">Uncharacterized protein</fullName>
    </submittedName>
</protein>
<evidence type="ECO:0000313" key="2">
    <source>
        <dbReference type="EMBL" id="KAJ7320575.1"/>
    </source>
</evidence>
<feature type="region of interest" description="Disordered" evidence="1">
    <location>
        <begin position="1"/>
        <end position="33"/>
    </location>
</feature>
<evidence type="ECO:0000313" key="3">
    <source>
        <dbReference type="Proteomes" id="UP001142489"/>
    </source>
</evidence>
<gene>
    <name evidence="2" type="ORF">JRQ81_020086</name>
</gene>
<dbReference type="Proteomes" id="UP001142489">
    <property type="component" value="Unassembled WGS sequence"/>
</dbReference>
<sequence>TRRAQRRLSRRIRSGPPAEPGGKKGTAGSGSDSLELFAFPRGLLWDSGLPVEEPPWEEPRRRRHRPALVSRLARGLPGDSLPSTPFLPLPTRNGRRRRLLDSSGGGTGAPEGRAPGDFGSTAPR</sequence>
<accession>A0A9Q0XN65</accession>
<feature type="compositionally biased region" description="Basic residues" evidence="1">
    <location>
        <begin position="1"/>
        <end position="13"/>
    </location>
</feature>
<feature type="non-terminal residue" evidence="2">
    <location>
        <position position="1"/>
    </location>
</feature>
<reference evidence="2" key="1">
    <citation type="journal article" date="2023" name="DNA Res.">
        <title>Chromosome-level genome assembly of Phrynocephalus forsythii using third-generation DNA sequencing and Hi-C analysis.</title>
        <authorList>
            <person name="Qi Y."/>
            <person name="Zhao W."/>
            <person name="Zhao Y."/>
            <person name="Niu C."/>
            <person name="Cao S."/>
            <person name="Zhang Y."/>
        </authorList>
    </citation>
    <scope>NUCLEOTIDE SEQUENCE</scope>
    <source>
        <tissue evidence="2">Muscle</tissue>
    </source>
</reference>
<name>A0A9Q0XN65_9SAUR</name>
<dbReference type="EMBL" id="JAPFRF010000010">
    <property type="protein sequence ID" value="KAJ7320575.1"/>
    <property type="molecule type" value="Genomic_DNA"/>
</dbReference>